<sequence length="232" mass="25866">MITERLSNRLKAVASFVGEGAVVADIGSDHAYLPCYLLKTGKINRAIAGEVANGPYDSAMKNVLKEGLSDSITVRLADGLFAIKETDLVDTITIAGMGGTLIASILENGKTQLDSITRIIVQPNIQSSVIRKWAVFNGWKIVSEQILKEDDKIYEVLTMEKGLSSYDETEILLGPFLCLEKSVVFREKWEREIVEWHRVLLSIEDAEETDLVRKKKKQVKSQIELVRKVLAT</sequence>
<gene>
    <name evidence="1" type="ORF">ACFSFY_00445</name>
</gene>
<comment type="caution">
    <text evidence="1">The sequence shown here is derived from an EMBL/GenBank/DDBJ whole genome shotgun (WGS) entry which is preliminary data.</text>
</comment>
<evidence type="ECO:0000313" key="2">
    <source>
        <dbReference type="Proteomes" id="UP001597218"/>
    </source>
</evidence>
<dbReference type="RefSeq" id="WP_381535198.1">
    <property type="nucleotide sequence ID" value="NZ_JBHUGI010000002.1"/>
</dbReference>
<accession>A0ABW4SAQ2</accession>
<dbReference type="SUPFAM" id="SSF53335">
    <property type="entry name" value="S-adenosyl-L-methionine-dependent methyltransferases"/>
    <property type="match status" value="1"/>
</dbReference>
<dbReference type="PANTHER" id="PTHR38451">
    <property type="entry name" value="TRNA (ADENINE(22)-N(1))-METHYLTRANSFERASE"/>
    <property type="match status" value="1"/>
</dbReference>
<protein>
    <submittedName>
        <fullName evidence="1">tRNA (Adenine(22)-N(1))-methyltransferase</fullName>
    </submittedName>
</protein>
<organism evidence="1 2">
    <name type="scientific">Sporosarcina siberiensis</name>
    <dbReference type="NCBI Taxonomy" id="1365606"/>
    <lineage>
        <taxon>Bacteria</taxon>
        <taxon>Bacillati</taxon>
        <taxon>Bacillota</taxon>
        <taxon>Bacilli</taxon>
        <taxon>Bacillales</taxon>
        <taxon>Caryophanaceae</taxon>
        <taxon>Sporosarcina</taxon>
    </lineage>
</organism>
<dbReference type="InterPro" id="IPR006901">
    <property type="entry name" value="TrmK"/>
</dbReference>
<proteinExistence type="predicted"/>
<dbReference type="InterPro" id="IPR029063">
    <property type="entry name" value="SAM-dependent_MTases_sf"/>
</dbReference>
<dbReference type="PANTHER" id="PTHR38451:SF1">
    <property type="entry name" value="TRNA (ADENINE(22)-N(1))-METHYLTRANSFERASE"/>
    <property type="match status" value="1"/>
</dbReference>
<dbReference type="PIRSF" id="PIRSF018637">
    <property type="entry name" value="TrmK"/>
    <property type="match status" value="1"/>
</dbReference>
<dbReference type="EMBL" id="JBHUGI010000002">
    <property type="protein sequence ID" value="MFD1926542.1"/>
    <property type="molecule type" value="Genomic_DNA"/>
</dbReference>
<reference evidence="2" key="1">
    <citation type="journal article" date="2019" name="Int. J. Syst. Evol. Microbiol.">
        <title>The Global Catalogue of Microorganisms (GCM) 10K type strain sequencing project: providing services to taxonomists for standard genome sequencing and annotation.</title>
        <authorList>
            <consortium name="The Broad Institute Genomics Platform"/>
            <consortium name="The Broad Institute Genome Sequencing Center for Infectious Disease"/>
            <person name="Wu L."/>
            <person name="Ma J."/>
        </authorList>
    </citation>
    <scope>NUCLEOTIDE SEQUENCE [LARGE SCALE GENOMIC DNA]</scope>
    <source>
        <strain evidence="2">CGMCC 4.7177</strain>
    </source>
</reference>
<name>A0ABW4SAQ2_9BACL</name>
<dbReference type="Proteomes" id="UP001597218">
    <property type="component" value="Unassembled WGS sequence"/>
</dbReference>
<evidence type="ECO:0000313" key="1">
    <source>
        <dbReference type="EMBL" id="MFD1926542.1"/>
    </source>
</evidence>
<dbReference type="Gene3D" id="3.40.50.150">
    <property type="entry name" value="Vaccinia Virus protein VP39"/>
    <property type="match status" value="1"/>
</dbReference>
<dbReference type="Gene3D" id="1.10.287.1890">
    <property type="match status" value="1"/>
</dbReference>
<dbReference type="Pfam" id="PF04816">
    <property type="entry name" value="TrmK"/>
    <property type="match status" value="1"/>
</dbReference>
<keyword evidence="2" id="KW-1185">Reference proteome</keyword>